<name>A0A1D3DLD7_9ACTN</name>
<dbReference type="Pfam" id="PF03995">
    <property type="entry name" value="Inhibitor_I36"/>
    <property type="match status" value="1"/>
</dbReference>
<dbReference type="Proteomes" id="UP000095329">
    <property type="component" value="Unassembled WGS sequence"/>
</dbReference>
<dbReference type="eggNOG" id="ENOG5032CUJ">
    <property type="taxonomic scope" value="Bacteria"/>
</dbReference>
<evidence type="ECO:0000313" key="2">
    <source>
        <dbReference type="Proteomes" id="UP000095329"/>
    </source>
</evidence>
<reference evidence="1 2" key="1">
    <citation type="journal article" date="2013" name="Genome Announc.">
        <title>Genome Sequence of Streptomyces violaceusniger Strain SPC6, a Halotolerant Streptomycete That Exhibits Rapid Growth and Development.</title>
        <authorList>
            <person name="Chen X."/>
            <person name="Zhang B."/>
            <person name="Zhang W."/>
            <person name="Wu X."/>
            <person name="Zhang M."/>
            <person name="Chen T."/>
            <person name="Liu G."/>
            <person name="Dyson P."/>
        </authorList>
    </citation>
    <scope>NUCLEOTIDE SEQUENCE [LARGE SCALE GENOMIC DNA]</scope>
    <source>
        <strain evidence="1 2">SPC6</strain>
    </source>
</reference>
<protein>
    <submittedName>
        <fullName evidence="1">Uncharacterized protein</fullName>
    </submittedName>
</protein>
<dbReference type="AlphaFoldDB" id="A0A1D3DLD7"/>
<evidence type="ECO:0000313" key="1">
    <source>
        <dbReference type="EMBL" id="OEJ93136.1"/>
    </source>
</evidence>
<keyword evidence="2" id="KW-1185">Reference proteome</keyword>
<sequence length="119" mass="13387">MARCSEGKICLFYGHNLTGDVLLLDPVDVANVGWAWKDRASSVWNRSDRFACIWTDADYYGHWFTIPPGAKQELLFAYDNAVTALGFGAFARHHPLAESRHPPALRGRVAGCRRVWRPA</sequence>
<proteinExistence type="predicted"/>
<dbReference type="Gene3D" id="2.60.20.10">
    <property type="entry name" value="Crystallins"/>
    <property type="match status" value="1"/>
</dbReference>
<organism evidence="1 2">
    <name type="scientific">Streptomyces thermolilacinus SPC6</name>
    <dbReference type="NCBI Taxonomy" id="1306406"/>
    <lineage>
        <taxon>Bacteria</taxon>
        <taxon>Bacillati</taxon>
        <taxon>Actinomycetota</taxon>
        <taxon>Actinomycetes</taxon>
        <taxon>Kitasatosporales</taxon>
        <taxon>Streptomycetaceae</taxon>
        <taxon>Streptomyces</taxon>
    </lineage>
</organism>
<comment type="caution">
    <text evidence="1">The sequence shown here is derived from an EMBL/GenBank/DDBJ whole genome shotgun (WGS) entry which is preliminary data.</text>
</comment>
<dbReference type="EMBL" id="ASHX02000001">
    <property type="protein sequence ID" value="OEJ93136.1"/>
    <property type="molecule type" value="Genomic_DNA"/>
</dbReference>
<gene>
    <name evidence="1" type="ORF">J116_000140</name>
</gene>
<accession>A0A1D3DLD7</accession>